<dbReference type="Pfam" id="PF01408">
    <property type="entry name" value="GFO_IDH_MocA"/>
    <property type="match status" value="1"/>
</dbReference>
<sequence length="350" mass="38238">MTINAGIIGPGYIAQKAHMGVLQKDPRVVIKSVSSRTEKTARMAAETFNVPGVYTSEEEMLRMEDLDLVIVATPNKFHHDGVMKALQAGCHVLCEKPPAVNAAEALKMEEAAAAAGLHLFYGFHERYTQETEILKKAVAGGELGEIYHINVQAMRRRGIPGWGAFTDKELQGGGPLIDIGVHMLDLAVYLSGFLKPVEVSAVTHQRIGKKPGVGLLGSWDPSSFSIEDLAAGMIRFEHGVSLVLETSYAANTAEEENLNVKLFGDKGGAELSPFRMYGEKYGALLDITPVFLEKADPRDGYERQISHILDVIEGKAKPVSEPWQGTYVQQLIDALYESASREEAIRMKGL</sequence>
<feature type="domain" description="GFO/IDH/MocA-like oxidoreductase" evidence="2">
    <location>
        <begin position="134"/>
        <end position="269"/>
    </location>
</feature>
<evidence type="ECO:0000313" key="4">
    <source>
        <dbReference type="Proteomes" id="UP000321816"/>
    </source>
</evidence>
<dbReference type="AlphaFoldDB" id="A0AAJ8LRZ7"/>
<dbReference type="InterPro" id="IPR036291">
    <property type="entry name" value="NAD(P)-bd_dom_sf"/>
</dbReference>
<dbReference type="SUPFAM" id="SSF55347">
    <property type="entry name" value="Glyceraldehyde-3-phosphate dehydrogenase-like, C-terminal domain"/>
    <property type="match status" value="1"/>
</dbReference>
<dbReference type="PANTHER" id="PTHR43249">
    <property type="entry name" value="UDP-N-ACETYL-2-AMINO-2-DEOXY-D-GLUCURONATE OXIDASE"/>
    <property type="match status" value="1"/>
</dbReference>
<evidence type="ECO:0000259" key="1">
    <source>
        <dbReference type="Pfam" id="PF01408"/>
    </source>
</evidence>
<proteinExistence type="predicted"/>
<dbReference type="GO" id="GO:0000166">
    <property type="term" value="F:nucleotide binding"/>
    <property type="evidence" value="ECO:0007669"/>
    <property type="project" value="InterPro"/>
</dbReference>
<dbReference type="PANTHER" id="PTHR43249:SF1">
    <property type="entry name" value="D-GLUCOSIDE 3-DEHYDROGENASE"/>
    <property type="match status" value="1"/>
</dbReference>
<dbReference type="InterPro" id="IPR000683">
    <property type="entry name" value="Gfo/Idh/MocA-like_OxRdtase_N"/>
</dbReference>
<dbReference type="InterPro" id="IPR052515">
    <property type="entry name" value="Gfo/Idh/MocA_Oxidoreductase"/>
</dbReference>
<evidence type="ECO:0000313" key="3">
    <source>
        <dbReference type="EMBL" id="WWD79473.1"/>
    </source>
</evidence>
<accession>A0AAJ8LRZ7</accession>
<dbReference type="RefSeq" id="WP_246125651.1">
    <property type="nucleotide sequence ID" value="NZ_CP144914.1"/>
</dbReference>
<dbReference type="InterPro" id="IPR055170">
    <property type="entry name" value="GFO_IDH_MocA-like_dom"/>
</dbReference>
<dbReference type="Gene3D" id="3.30.360.10">
    <property type="entry name" value="Dihydrodipicolinate Reductase, domain 2"/>
    <property type="match status" value="1"/>
</dbReference>
<name>A0AAJ8LRZ7_9BACI</name>
<dbReference type="SUPFAM" id="SSF51735">
    <property type="entry name" value="NAD(P)-binding Rossmann-fold domains"/>
    <property type="match status" value="1"/>
</dbReference>
<dbReference type="KEGG" id="ahal:FTX54_013890"/>
<feature type="domain" description="Gfo/Idh/MocA-like oxidoreductase N-terminal" evidence="1">
    <location>
        <begin position="3"/>
        <end position="123"/>
    </location>
</feature>
<keyword evidence="4" id="KW-1185">Reference proteome</keyword>
<dbReference type="Proteomes" id="UP000321816">
    <property type="component" value="Chromosome"/>
</dbReference>
<reference evidence="3 4" key="1">
    <citation type="submission" date="2024-01" db="EMBL/GenBank/DDBJ databases">
        <title>Complete Genome Sequence of Alkalicoccus halolimnae BZ-SZ-XJ29T, a Moderately Halophilic Bacterium Isolated from a Salt Lake.</title>
        <authorList>
            <person name="Zhao B."/>
        </authorList>
    </citation>
    <scope>NUCLEOTIDE SEQUENCE [LARGE SCALE GENOMIC DNA]</scope>
    <source>
        <strain evidence="3 4">BZ-SZ-XJ29</strain>
    </source>
</reference>
<gene>
    <name evidence="3" type="ORF">FTX54_013890</name>
</gene>
<dbReference type="Pfam" id="PF22725">
    <property type="entry name" value="GFO_IDH_MocA_C3"/>
    <property type="match status" value="1"/>
</dbReference>
<protein>
    <submittedName>
        <fullName evidence="3">Gfo/Idh/MocA family oxidoreductase</fullName>
    </submittedName>
</protein>
<dbReference type="Gene3D" id="3.40.50.720">
    <property type="entry name" value="NAD(P)-binding Rossmann-like Domain"/>
    <property type="match status" value="1"/>
</dbReference>
<evidence type="ECO:0000259" key="2">
    <source>
        <dbReference type="Pfam" id="PF22725"/>
    </source>
</evidence>
<organism evidence="3 4">
    <name type="scientific">Alkalicoccus halolimnae</name>
    <dbReference type="NCBI Taxonomy" id="1667239"/>
    <lineage>
        <taxon>Bacteria</taxon>
        <taxon>Bacillati</taxon>
        <taxon>Bacillota</taxon>
        <taxon>Bacilli</taxon>
        <taxon>Bacillales</taxon>
        <taxon>Bacillaceae</taxon>
        <taxon>Alkalicoccus</taxon>
    </lineage>
</organism>
<dbReference type="EMBL" id="CP144914">
    <property type="protein sequence ID" value="WWD79473.1"/>
    <property type="molecule type" value="Genomic_DNA"/>
</dbReference>